<protein>
    <submittedName>
        <fullName evidence="2">Acyl-protein synthetase</fullName>
    </submittedName>
</protein>
<dbReference type="SUPFAM" id="SSF56801">
    <property type="entry name" value="Acetyl-CoA synthetase-like"/>
    <property type="match status" value="1"/>
</dbReference>
<dbReference type="Gene3D" id="3.40.50.12780">
    <property type="entry name" value="N-terminal domain of ligase-like"/>
    <property type="match status" value="1"/>
</dbReference>
<dbReference type="AlphaFoldDB" id="A0A948WY06"/>
<feature type="domain" description="Acyl-protein synthetase LuxE" evidence="1">
    <location>
        <begin position="24"/>
        <end position="372"/>
    </location>
</feature>
<proteinExistence type="predicted"/>
<dbReference type="InterPro" id="IPR007534">
    <property type="entry name" value="LuxE"/>
</dbReference>
<organism evidence="2 3">
    <name type="scientific">Candidatus Anaerobiospirillum pullicola</name>
    <dbReference type="NCBI Taxonomy" id="2838451"/>
    <lineage>
        <taxon>Bacteria</taxon>
        <taxon>Pseudomonadati</taxon>
        <taxon>Pseudomonadota</taxon>
        <taxon>Gammaproteobacteria</taxon>
        <taxon>Aeromonadales</taxon>
        <taxon>Succinivibrionaceae</taxon>
        <taxon>Anaerobiospirillum</taxon>
    </lineage>
</organism>
<evidence type="ECO:0000313" key="3">
    <source>
        <dbReference type="Proteomes" id="UP000733611"/>
    </source>
</evidence>
<evidence type="ECO:0000313" key="2">
    <source>
        <dbReference type="EMBL" id="MBU3844345.1"/>
    </source>
</evidence>
<comment type="caution">
    <text evidence="2">The sequence shown here is derived from an EMBL/GenBank/DDBJ whole genome shotgun (WGS) entry which is preliminary data.</text>
</comment>
<reference evidence="2" key="2">
    <citation type="submission" date="2021-04" db="EMBL/GenBank/DDBJ databases">
        <authorList>
            <person name="Gilroy R."/>
        </authorList>
    </citation>
    <scope>NUCLEOTIDE SEQUENCE</scope>
    <source>
        <strain evidence="2">378</strain>
    </source>
</reference>
<dbReference type="Pfam" id="PF04443">
    <property type="entry name" value="LuxE"/>
    <property type="match status" value="1"/>
</dbReference>
<dbReference type="GO" id="GO:0008218">
    <property type="term" value="P:bioluminescence"/>
    <property type="evidence" value="ECO:0007669"/>
    <property type="project" value="InterPro"/>
</dbReference>
<evidence type="ECO:0000259" key="1">
    <source>
        <dbReference type="Pfam" id="PF04443"/>
    </source>
</evidence>
<name>A0A948WY06_9GAMM</name>
<accession>A0A948WY06</accession>
<dbReference type="InterPro" id="IPR042099">
    <property type="entry name" value="ANL_N_sf"/>
</dbReference>
<dbReference type="Proteomes" id="UP000733611">
    <property type="component" value="Unassembled WGS sequence"/>
</dbReference>
<dbReference type="GO" id="GO:0047474">
    <property type="term" value="F:long-chain fatty acid--protein ligase activity"/>
    <property type="evidence" value="ECO:0007669"/>
    <property type="project" value="InterPro"/>
</dbReference>
<dbReference type="EMBL" id="JAHLFE010000110">
    <property type="protein sequence ID" value="MBU3844345.1"/>
    <property type="molecule type" value="Genomic_DNA"/>
</dbReference>
<sequence length="378" mass="41722">MHDHDQKAPLSAVAVTSKGTSAQQAGPYVLSAAEKEAVLFPQLQERLAFHYAHCPEYARILDAFGVKLEKLTSISELPFLPVALFKRLKLCSVPDSDVFKVLRSSGTSGQMPSQVFLDRTNALQQQKTLVQIVTSFLQQPRLPMLIIDTPTVIQDRKSFSARGAGILGFSLFGADRTYALKEDMSLDHEAIDGFLQRHAGQRILVFGFTFVLWQYLCEGLRHEKQSLDLSGAVVLHGGGWKRLVGTGVNRERLYTALAEMCHISPQNIHDYYGMSEQTGTIAVECEYGHLHCCDLSQIIVRNPLTLKECAVGESGVIQTISLLPSSYPGNSILTDDVGVILGCDDCPCGRKGKYFRVEGRLPQAELRGCSDTYQVPRS</sequence>
<reference evidence="2" key="1">
    <citation type="journal article" date="2021" name="PeerJ">
        <title>Extensive microbial diversity within the chicken gut microbiome revealed by metagenomics and culture.</title>
        <authorList>
            <person name="Gilroy R."/>
            <person name="Ravi A."/>
            <person name="Getino M."/>
            <person name="Pursley I."/>
            <person name="Horton D.L."/>
            <person name="Alikhan N.F."/>
            <person name="Baker D."/>
            <person name="Gharbi K."/>
            <person name="Hall N."/>
            <person name="Watson M."/>
            <person name="Adriaenssens E.M."/>
            <person name="Foster-Nyarko E."/>
            <person name="Jarju S."/>
            <person name="Secka A."/>
            <person name="Antonio M."/>
            <person name="Oren A."/>
            <person name="Chaudhuri R.R."/>
            <person name="La Ragione R."/>
            <person name="Hildebrand F."/>
            <person name="Pallen M.J."/>
        </authorList>
    </citation>
    <scope>NUCLEOTIDE SEQUENCE</scope>
    <source>
        <strain evidence="2">378</strain>
    </source>
</reference>
<gene>
    <name evidence="2" type="ORF">H9847_05680</name>
</gene>